<dbReference type="SUPFAM" id="SSF54184">
    <property type="entry name" value="Penicillin-binding protein 2x (pbp-2x), c-terminal domain"/>
    <property type="match status" value="1"/>
</dbReference>
<keyword evidence="4 9" id="KW-0547">Nucleotide-binding</keyword>
<evidence type="ECO:0000256" key="11">
    <source>
        <dbReference type="SAM" id="Phobius"/>
    </source>
</evidence>
<keyword evidence="11" id="KW-0812">Transmembrane</keyword>
<dbReference type="GO" id="GO:0016301">
    <property type="term" value="F:kinase activity"/>
    <property type="evidence" value="ECO:0007669"/>
    <property type="project" value="UniProtKB-KW"/>
</dbReference>
<keyword evidence="15" id="KW-1185">Reference proteome</keyword>
<dbReference type="NCBIfam" id="NF033483">
    <property type="entry name" value="PknB_PASTA_kin"/>
    <property type="match status" value="1"/>
</dbReference>
<feature type="compositionally biased region" description="Basic and acidic residues" evidence="10">
    <location>
        <begin position="634"/>
        <end position="650"/>
    </location>
</feature>
<feature type="transmembrane region" description="Helical" evidence="11">
    <location>
        <begin position="366"/>
        <end position="387"/>
    </location>
</feature>
<evidence type="ECO:0000256" key="5">
    <source>
        <dbReference type="ARBA" id="ARBA00022777"/>
    </source>
</evidence>
<dbReference type="PANTHER" id="PTHR43289:SF34">
    <property type="entry name" value="SERINE_THREONINE-PROTEIN KINASE YBDM-RELATED"/>
    <property type="match status" value="1"/>
</dbReference>
<dbReference type="Proteomes" id="UP000661649">
    <property type="component" value="Unassembled WGS sequence"/>
</dbReference>
<dbReference type="CDD" id="cd14014">
    <property type="entry name" value="STKc_PknB_like"/>
    <property type="match status" value="1"/>
</dbReference>
<dbReference type="InterPro" id="IPR011009">
    <property type="entry name" value="Kinase-like_dom_sf"/>
</dbReference>
<dbReference type="PROSITE" id="PS50011">
    <property type="entry name" value="PROTEIN_KINASE_DOM"/>
    <property type="match status" value="1"/>
</dbReference>
<sequence length="744" mass="80738">MLDVGVIVSDRYEIVGCVGSGGMADVYKAKDHKLNRFVAIKVLKAEFGSDTTFISKFQREAQAAAGLAHPNIVNVFDVGEDNGINYIVMELVEGITLKEYISKKGRLTIKETTSIAIQVAMGLEAAHNKKIVHRDIKPQNIIISTDGKVKVTDFGIARAASSNTISTNAMGSVHYSSPEQVRGGYSDYKSDIYSLGITMYEMVTGTVPFDGDTTVSIAIKHLQEEMIPPSELNPQLPHSLEEIIMKCTQKSPDRRYNSLAELISDLKQSLIDPDGNFVNLTPLSNHAQTVVISPEEMEQIKRGAVAAGNTVPESNPEVNYEDFEIPDEDEYIDNNADYDYKDDVDDYDAEEEEPHKKGISHTLEKVMTIGGIVVGAIIICVLVYTIASASGLLKFGSSKNNNSGNTTASDSKSEKDSDSSVKQVEVPDLTNKTPEEAQKTLNDLQLGYKNGGEEASDSVAEGNICRQDVEVGTKVEPYTQITCYISSGTEEIQVPYVTDYSQTDAEAMLKELGLKTAVQKANSSDITIGNVVSTDPEAGTSVKAGDTVTLTISIGEGDTAVRVPNVIGTSEADAKSTLSQLGLLVSVQTGNDQSVNEGEVYKQSVDSGTRVNTGETITIYVRSSSSSDDEDSEDSKTDKDKNKNKDKDKNSSSSSDGTWKPANSLQQPTNYQGGKVKVELVQTDDDGNTYSDQSMEVDDPQFPLSIQDLNGHPGITSGTVVLYEWIDDSYQIIDQYDVSFRQVN</sequence>
<dbReference type="Pfam" id="PF03793">
    <property type="entry name" value="PASTA"/>
    <property type="match status" value="3"/>
</dbReference>
<feature type="compositionally biased region" description="Low complexity" evidence="10">
    <location>
        <begin position="397"/>
        <end position="410"/>
    </location>
</feature>
<evidence type="ECO:0000259" key="12">
    <source>
        <dbReference type="PROSITE" id="PS50011"/>
    </source>
</evidence>
<accession>A0ABR7P8L4</accession>
<evidence type="ECO:0000256" key="6">
    <source>
        <dbReference type="ARBA" id="ARBA00022840"/>
    </source>
</evidence>
<evidence type="ECO:0000256" key="2">
    <source>
        <dbReference type="ARBA" id="ARBA00022527"/>
    </source>
</evidence>
<dbReference type="RefSeq" id="WP_187558193.1">
    <property type="nucleotide sequence ID" value="NZ_JACRTP010000001.1"/>
</dbReference>
<keyword evidence="11" id="KW-1133">Transmembrane helix</keyword>
<dbReference type="Gene3D" id="1.10.510.10">
    <property type="entry name" value="Transferase(Phosphotransferase) domain 1"/>
    <property type="match status" value="1"/>
</dbReference>
<proteinExistence type="predicted"/>
<feature type="binding site" evidence="9">
    <location>
        <position position="41"/>
    </location>
    <ligand>
        <name>ATP</name>
        <dbReference type="ChEBI" id="CHEBI:30616"/>
    </ligand>
</feature>
<feature type="region of interest" description="Disordered" evidence="10">
    <location>
        <begin position="309"/>
        <end position="342"/>
    </location>
</feature>
<feature type="region of interest" description="Disordered" evidence="10">
    <location>
        <begin position="616"/>
        <end position="675"/>
    </location>
</feature>
<evidence type="ECO:0000256" key="7">
    <source>
        <dbReference type="ARBA" id="ARBA00047899"/>
    </source>
</evidence>
<dbReference type="PROSITE" id="PS51178">
    <property type="entry name" value="PASTA"/>
    <property type="match status" value="3"/>
</dbReference>
<dbReference type="InterPro" id="IPR005543">
    <property type="entry name" value="PASTA_dom"/>
</dbReference>
<evidence type="ECO:0000256" key="8">
    <source>
        <dbReference type="ARBA" id="ARBA00048679"/>
    </source>
</evidence>
<keyword evidence="6 9" id="KW-0067">ATP-binding</keyword>
<dbReference type="Pfam" id="PF00069">
    <property type="entry name" value="Pkinase"/>
    <property type="match status" value="1"/>
</dbReference>
<dbReference type="InterPro" id="IPR000719">
    <property type="entry name" value="Prot_kinase_dom"/>
</dbReference>
<organism evidence="14 15">
    <name type="scientific">Blautia stercoris</name>
    <dbReference type="NCBI Taxonomy" id="871664"/>
    <lineage>
        <taxon>Bacteria</taxon>
        <taxon>Bacillati</taxon>
        <taxon>Bacillota</taxon>
        <taxon>Clostridia</taxon>
        <taxon>Lachnospirales</taxon>
        <taxon>Lachnospiraceae</taxon>
        <taxon>Blautia</taxon>
    </lineage>
</organism>
<evidence type="ECO:0000256" key="9">
    <source>
        <dbReference type="PROSITE-ProRule" id="PRU10141"/>
    </source>
</evidence>
<keyword evidence="5 14" id="KW-0418">Kinase</keyword>
<evidence type="ECO:0000313" key="14">
    <source>
        <dbReference type="EMBL" id="MBC8627628.1"/>
    </source>
</evidence>
<feature type="domain" description="PASTA" evidence="13">
    <location>
        <begin position="557"/>
        <end position="623"/>
    </location>
</feature>
<dbReference type="SUPFAM" id="SSF56112">
    <property type="entry name" value="Protein kinase-like (PK-like)"/>
    <property type="match status" value="1"/>
</dbReference>
<dbReference type="PANTHER" id="PTHR43289">
    <property type="entry name" value="MITOGEN-ACTIVATED PROTEIN KINASE KINASE KINASE 20-RELATED"/>
    <property type="match status" value="1"/>
</dbReference>
<dbReference type="EMBL" id="JACRTP010000001">
    <property type="protein sequence ID" value="MBC8627628.1"/>
    <property type="molecule type" value="Genomic_DNA"/>
</dbReference>
<evidence type="ECO:0000256" key="10">
    <source>
        <dbReference type="SAM" id="MobiDB-lite"/>
    </source>
</evidence>
<comment type="catalytic activity">
    <reaction evidence="7">
        <text>L-threonyl-[protein] + ATP = O-phospho-L-threonyl-[protein] + ADP + H(+)</text>
        <dbReference type="Rhea" id="RHEA:46608"/>
        <dbReference type="Rhea" id="RHEA-COMP:11060"/>
        <dbReference type="Rhea" id="RHEA-COMP:11605"/>
        <dbReference type="ChEBI" id="CHEBI:15378"/>
        <dbReference type="ChEBI" id="CHEBI:30013"/>
        <dbReference type="ChEBI" id="CHEBI:30616"/>
        <dbReference type="ChEBI" id="CHEBI:61977"/>
        <dbReference type="ChEBI" id="CHEBI:456216"/>
        <dbReference type="EC" id="2.7.11.1"/>
    </reaction>
</comment>
<dbReference type="Gene3D" id="3.30.200.20">
    <property type="entry name" value="Phosphorylase Kinase, domain 1"/>
    <property type="match status" value="1"/>
</dbReference>
<evidence type="ECO:0000256" key="4">
    <source>
        <dbReference type="ARBA" id="ARBA00022741"/>
    </source>
</evidence>
<reference evidence="14 15" key="1">
    <citation type="submission" date="2020-08" db="EMBL/GenBank/DDBJ databases">
        <title>Genome public.</title>
        <authorList>
            <person name="Liu C."/>
            <person name="Sun Q."/>
        </authorList>
    </citation>
    <scope>NUCLEOTIDE SEQUENCE [LARGE SCALE GENOMIC DNA]</scope>
    <source>
        <strain evidence="14 15">3_YM_SP_D4_24.mj</strain>
    </source>
</reference>
<gene>
    <name evidence="14" type="primary">pknB</name>
    <name evidence="14" type="ORF">H8712_03150</name>
</gene>
<keyword evidence="3" id="KW-0808">Transferase</keyword>
<name>A0ABR7P8L4_9FIRM</name>
<keyword evidence="2" id="KW-0723">Serine/threonine-protein kinase</keyword>
<dbReference type="SMART" id="SM00220">
    <property type="entry name" value="S_TKc"/>
    <property type="match status" value="1"/>
</dbReference>
<dbReference type="SMART" id="SM00740">
    <property type="entry name" value="PASTA"/>
    <property type="match status" value="3"/>
</dbReference>
<dbReference type="EC" id="2.7.11.1" evidence="1"/>
<evidence type="ECO:0000313" key="15">
    <source>
        <dbReference type="Proteomes" id="UP000661649"/>
    </source>
</evidence>
<evidence type="ECO:0000256" key="1">
    <source>
        <dbReference type="ARBA" id="ARBA00012513"/>
    </source>
</evidence>
<evidence type="ECO:0000256" key="3">
    <source>
        <dbReference type="ARBA" id="ARBA00022679"/>
    </source>
</evidence>
<feature type="domain" description="PASTA" evidence="13">
    <location>
        <begin position="420"/>
        <end position="487"/>
    </location>
</feature>
<evidence type="ECO:0000259" key="13">
    <source>
        <dbReference type="PROSITE" id="PS51178"/>
    </source>
</evidence>
<dbReference type="InterPro" id="IPR017441">
    <property type="entry name" value="Protein_kinase_ATP_BS"/>
</dbReference>
<keyword evidence="11" id="KW-0472">Membrane</keyword>
<comment type="catalytic activity">
    <reaction evidence="8">
        <text>L-seryl-[protein] + ATP = O-phospho-L-seryl-[protein] + ADP + H(+)</text>
        <dbReference type="Rhea" id="RHEA:17989"/>
        <dbReference type="Rhea" id="RHEA-COMP:9863"/>
        <dbReference type="Rhea" id="RHEA-COMP:11604"/>
        <dbReference type="ChEBI" id="CHEBI:15378"/>
        <dbReference type="ChEBI" id="CHEBI:29999"/>
        <dbReference type="ChEBI" id="CHEBI:30616"/>
        <dbReference type="ChEBI" id="CHEBI:83421"/>
        <dbReference type="ChEBI" id="CHEBI:456216"/>
        <dbReference type="EC" id="2.7.11.1"/>
    </reaction>
</comment>
<feature type="domain" description="Protein kinase" evidence="12">
    <location>
        <begin position="12"/>
        <end position="271"/>
    </location>
</feature>
<feature type="domain" description="PASTA" evidence="13">
    <location>
        <begin position="488"/>
        <end position="554"/>
    </location>
</feature>
<dbReference type="CDD" id="cd06577">
    <property type="entry name" value="PASTA_pknB"/>
    <property type="match status" value="3"/>
</dbReference>
<dbReference type="PROSITE" id="PS00108">
    <property type="entry name" value="PROTEIN_KINASE_ST"/>
    <property type="match status" value="1"/>
</dbReference>
<feature type="compositionally biased region" description="Polar residues" evidence="10">
    <location>
        <begin position="661"/>
        <end position="672"/>
    </location>
</feature>
<feature type="compositionally biased region" description="Acidic residues" evidence="10">
    <location>
        <begin position="319"/>
        <end position="332"/>
    </location>
</feature>
<protein>
    <recommendedName>
        <fullName evidence="1">non-specific serine/threonine protein kinase</fullName>
        <ecNumber evidence="1">2.7.11.1</ecNumber>
    </recommendedName>
</protein>
<dbReference type="PROSITE" id="PS00107">
    <property type="entry name" value="PROTEIN_KINASE_ATP"/>
    <property type="match status" value="1"/>
</dbReference>
<comment type="caution">
    <text evidence="14">The sequence shown here is derived from an EMBL/GenBank/DDBJ whole genome shotgun (WGS) entry which is preliminary data.</text>
</comment>
<dbReference type="Gene3D" id="3.30.10.20">
    <property type="match status" value="3"/>
</dbReference>
<dbReference type="InterPro" id="IPR008271">
    <property type="entry name" value="Ser/Thr_kinase_AS"/>
</dbReference>
<feature type="region of interest" description="Disordered" evidence="10">
    <location>
        <begin position="397"/>
        <end position="437"/>
    </location>
</feature>